<evidence type="ECO:0000259" key="4">
    <source>
        <dbReference type="Pfam" id="PF10342"/>
    </source>
</evidence>
<evidence type="ECO:0000256" key="2">
    <source>
        <dbReference type="SAM" id="MobiDB-lite"/>
    </source>
</evidence>
<dbReference type="EMBL" id="JASJQH010001124">
    <property type="protein sequence ID" value="KAK9762024.1"/>
    <property type="molecule type" value="Genomic_DNA"/>
</dbReference>
<evidence type="ECO:0000256" key="3">
    <source>
        <dbReference type="SAM" id="SignalP"/>
    </source>
</evidence>
<feature type="compositionally biased region" description="Low complexity" evidence="2">
    <location>
        <begin position="129"/>
        <end position="190"/>
    </location>
</feature>
<dbReference type="Proteomes" id="UP001479436">
    <property type="component" value="Unassembled WGS sequence"/>
</dbReference>
<keyword evidence="6" id="KW-1185">Reference proteome</keyword>
<evidence type="ECO:0000313" key="5">
    <source>
        <dbReference type="EMBL" id="KAK9762024.1"/>
    </source>
</evidence>
<dbReference type="PANTHER" id="PTHR40633">
    <property type="entry name" value="MATRIX PROTEIN, PUTATIVE (AFU_ORTHOLOGUE AFUA_8G05410)-RELATED"/>
    <property type="match status" value="1"/>
</dbReference>
<feature type="chain" id="PRO_5046146707" description="Yeast cell wall synthesis Kre9/Knh1-like N-terminal domain-containing protein" evidence="3">
    <location>
        <begin position="19"/>
        <end position="226"/>
    </location>
</feature>
<gene>
    <name evidence="5" type="ORF">K7432_012624</name>
</gene>
<dbReference type="PANTHER" id="PTHR40633:SF1">
    <property type="entry name" value="GPI ANCHORED SERINE-THREONINE RICH PROTEIN (AFU_ORTHOLOGUE AFUA_1G03630)"/>
    <property type="match status" value="1"/>
</dbReference>
<reference evidence="5 6" key="1">
    <citation type="submission" date="2023-04" db="EMBL/GenBank/DDBJ databases">
        <title>Genome of Basidiobolus ranarum AG-B5.</title>
        <authorList>
            <person name="Stajich J.E."/>
            <person name="Carter-House D."/>
            <person name="Gryganskyi A."/>
        </authorList>
    </citation>
    <scope>NUCLEOTIDE SEQUENCE [LARGE SCALE GENOMIC DNA]</scope>
    <source>
        <strain evidence="5 6">AG-B5</strain>
    </source>
</reference>
<sequence>MFTKSIVSVALLAASVVADYSITQPVDGTVWKSGSKVIITWTADSQPPAAPAKFDLTLMSGDEKALQVTANIASGVDTAAGKYEWTVPAGIEKGTTYAVRAGNGGEVKYSHFFSVAAGNAASSAASVSAAPSSSAKPSGSSTGSLSATGSVAPKPSVPVSSNSTASATPSSASKASSSASKVATTANTSAPPVPTQSKAATGGSAQLSGSIVLAAIPAALMALFRQ</sequence>
<comment type="caution">
    <text evidence="5">The sequence shown here is derived from an EMBL/GenBank/DDBJ whole genome shotgun (WGS) entry which is preliminary data.</text>
</comment>
<feature type="signal peptide" evidence="3">
    <location>
        <begin position="1"/>
        <end position="18"/>
    </location>
</feature>
<name>A0ABR2WKH8_9FUNG</name>
<organism evidence="5 6">
    <name type="scientific">Basidiobolus ranarum</name>
    <dbReference type="NCBI Taxonomy" id="34480"/>
    <lineage>
        <taxon>Eukaryota</taxon>
        <taxon>Fungi</taxon>
        <taxon>Fungi incertae sedis</taxon>
        <taxon>Zoopagomycota</taxon>
        <taxon>Entomophthoromycotina</taxon>
        <taxon>Basidiobolomycetes</taxon>
        <taxon>Basidiobolales</taxon>
        <taxon>Basidiobolaceae</taxon>
        <taxon>Basidiobolus</taxon>
    </lineage>
</organism>
<dbReference type="InterPro" id="IPR052982">
    <property type="entry name" value="SRP1/TIP1-like"/>
</dbReference>
<evidence type="ECO:0000256" key="1">
    <source>
        <dbReference type="ARBA" id="ARBA00022729"/>
    </source>
</evidence>
<dbReference type="Pfam" id="PF10342">
    <property type="entry name" value="Kre9_KNH"/>
    <property type="match status" value="1"/>
</dbReference>
<proteinExistence type="predicted"/>
<keyword evidence="1 3" id="KW-0732">Signal</keyword>
<dbReference type="InterPro" id="IPR018466">
    <property type="entry name" value="Kre9/Knh1-like_N"/>
</dbReference>
<feature type="region of interest" description="Disordered" evidence="2">
    <location>
        <begin position="129"/>
        <end position="202"/>
    </location>
</feature>
<feature type="domain" description="Yeast cell wall synthesis Kre9/Knh1-like N-terminal" evidence="4">
    <location>
        <begin position="25"/>
        <end position="115"/>
    </location>
</feature>
<evidence type="ECO:0000313" key="6">
    <source>
        <dbReference type="Proteomes" id="UP001479436"/>
    </source>
</evidence>
<accession>A0ABR2WKH8</accession>
<protein>
    <recommendedName>
        <fullName evidence="4">Yeast cell wall synthesis Kre9/Knh1-like N-terminal domain-containing protein</fullName>
    </recommendedName>
</protein>